<dbReference type="PANTHER" id="PTHR43671">
    <property type="entry name" value="SERINE/THREONINE-PROTEIN KINASE NEK"/>
    <property type="match status" value="1"/>
</dbReference>
<dbReference type="SMART" id="SM00220">
    <property type="entry name" value="S_TKc"/>
    <property type="match status" value="1"/>
</dbReference>
<dbReference type="Proteomes" id="UP000282106">
    <property type="component" value="Unassembled WGS sequence"/>
</dbReference>
<feature type="DNA-binding region" description="OmpR/PhoB-type" evidence="6">
    <location>
        <begin position="6"/>
        <end position="104"/>
    </location>
</feature>
<dbReference type="AlphaFoldDB" id="A0A3N0VLP5"/>
<dbReference type="SUPFAM" id="SSF46894">
    <property type="entry name" value="C-terminal effector domain of the bipartite response regulators"/>
    <property type="match status" value="1"/>
</dbReference>
<dbReference type="PANTHER" id="PTHR43671:SF85">
    <property type="entry name" value="KINASE, PUTATIVE-RELATED"/>
    <property type="match status" value="1"/>
</dbReference>
<dbReference type="InterPro" id="IPR008271">
    <property type="entry name" value="Ser/Thr_kinase_AS"/>
</dbReference>
<name>A0A3N0VLP5_9GAMM</name>
<keyword evidence="1" id="KW-0808">Transferase</keyword>
<evidence type="ECO:0000256" key="2">
    <source>
        <dbReference type="ARBA" id="ARBA00022741"/>
    </source>
</evidence>
<keyword evidence="2" id="KW-0547">Nucleotide-binding</keyword>
<dbReference type="Pfam" id="PF00069">
    <property type="entry name" value="Pkinase"/>
    <property type="match status" value="1"/>
</dbReference>
<evidence type="ECO:0000256" key="5">
    <source>
        <dbReference type="ARBA" id="ARBA00023125"/>
    </source>
</evidence>
<dbReference type="CDD" id="cd00383">
    <property type="entry name" value="trans_reg_C"/>
    <property type="match status" value="1"/>
</dbReference>
<dbReference type="InterPro" id="IPR011990">
    <property type="entry name" value="TPR-like_helical_dom_sf"/>
</dbReference>
<keyword evidence="10" id="KW-1185">Reference proteome</keyword>
<evidence type="ECO:0000256" key="4">
    <source>
        <dbReference type="ARBA" id="ARBA00022840"/>
    </source>
</evidence>
<dbReference type="GO" id="GO:0003677">
    <property type="term" value="F:DNA binding"/>
    <property type="evidence" value="ECO:0007669"/>
    <property type="project" value="UniProtKB-UniRule"/>
</dbReference>
<evidence type="ECO:0000313" key="9">
    <source>
        <dbReference type="EMBL" id="ROH93657.1"/>
    </source>
</evidence>
<dbReference type="GO" id="GO:0005524">
    <property type="term" value="F:ATP binding"/>
    <property type="evidence" value="ECO:0007669"/>
    <property type="project" value="UniProtKB-KW"/>
</dbReference>
<protein>
    <submittedName>
        <fullName evidence="9">Uncharacterized protein</fullName>
    </submittedName>
</protein>
<evidence type="ECO:0000256" key="6">
    <source>
        <dbReference type="PROSITE-ProRule" id="PRU01091"/>
    </source>
</evidence>
<dbReference type="InterPro" id="IPR000719">
    <property type="entry name" value="Prot_kinase_dom"/>
</dbReference>
<evidence type="ECO:0000259" key="7">
    <source>
        <dbReference type="PROSITE" id="PS50011"/>
    </source>
</evidence>
<dbReference type="SUPFAM" id="SSF48452">
    <property type="entry name" value="TPR-like"/>
    <property type="match status" value="1"/>
</dbReference>
<keyword evidence="3" id="KW-0418">Kinase</keyword>
<keyword evidence="5 6" id="KW-0238">DNA-binding</keyword>
<dbReference type="InterPro" id="IPR050660">
    <property type="entry name" value="NEK_Ser/Thr_kinase"/>
</dbReference>
<dbReference type="InterPro" id="IPR001867">
    <property type="entry name" value="OmpR/PhoB-type_DNA-bd"/>
</dbReference>
<feature type="domain" description="Protein kinase" evidence="7">
    <location>
        <begin position="135"/>
        <end position="413"/>
    </location>
</feature>
<dbReference type="SUPFAM" id="SSF56112">
    <property type="entry name" value="Protein kinase-like (PK-like)"/>
    <property type="match status" value="1"/>
</dbReference>
<accession>A0A3N0VLP5</accession>
<organism evidence="9 10">
    <name type="scientific">Stagnimonas aquatica</name>
    <dbReference type="NCBI Taxonomy" id="2689987"/>
    <lineage>
        <taxon>Bacteria</taxon>
        <taxon>Pseudomonadati</taxon>
        <taxon>Pseudomonadota</taxon>
        <taxon>Gammaproteobacteria</taxon>
        <taxon>Nevskiales</taxon>
        <taxon>Nevskiaceae</taxon>
        <taxon>Stagnimonas</taxon>
    </lineage>
</organism>
<dbReference type="InParanoid" id="A0A3N0VLP5"/>
<gene>
    <name evidence="9" type="ORF">ED208_03805</name>
</gene>
<dbReference type="InterPro" id="IPR011009">
    <property type="entry name" value="Kinase-like_dom_sf"/>
</dbReference>
<dbReference type="InterPro" id="IPR036388">
    <property type="entry name" value="WH-like_DNA-bd_sf"/>
</dbReference>
<dbReference type="RefSeq" id="WP_123210512.1">
    <property type="nucleotide sequence ID" value="NZ_RJVO01000001.1"/>
</dbReference>
<dbReference type="PROSITE" id="PS50011">
    <property type="entry name" value="PROTEIN_KINASE_DOM"/>
    <property type="match status" value="1"/>
</dbReference>
<dbReference type="GO" id="GO:0000160">
    <property type="term" value="P:phosphorelay signal transduction system"/>
    <property type="evidence" value="ECO:0007669"/>
    <property type="project" value="InterPro"/>
</dbReference>
<reference evidence="9 10" key="1">
    <citation type="submission" date="2018-10" db="EMBL/GenBank/DDBJ databases">
        <authorList>
            <person name="Chen W.-M."/>
        </authorList>
    </citation>
    <scope>NUCLEOTIDE SEQUENCE [LARGE SCALE GENOMIC DNA]</scope>
    <source>
        <strain evidence="9 10">THS-13</strain>
    </source>
</reference>
<feature type="domain" description="OmpR/PhoB-type" evidence="8">
    <location>
        <begin position="6"/>
        <end position="104"/>
    </location>
</feature>
<sequence>MDQETAGALRWSFNDCLLDEASLQLSVAGVAVDIERKPLEVLRFLLRHAGEVVTKDEILDAVWPGRILSDSVLAKAVSRLREVLGEPGAEAIRTVHGYGYRLVAEVRVDHLAPNPPQAPSLGLKAGDAPPLRPNWRLVEHLESGGRGEIWRIEDDPGGEQRVLKFALDESALGSLKREISLNRLLRQALGESAAVAPVLDWNLQQPPFFIELPYLPLGSLADWAEALGGLGRLPLALRLELAAQIAEAVSAAHGVGVLHKDLKPGNVLVSGSANAPRLLLADFGSGTVLSTAAFDALGITRMGLTQAAADATSGTPLYFAPEVLAGQPPSVRSDNYALGVLLYQLVVGDFKKPLSPGWERDVEDPLLREDIAAAADGNPGHRLADALELARRLRQLDARRAERAQQAEAAQRLQQAAADAEELGRLRQRRRALWAVAASLALGLALSLWQYRAAVHERREAEQAQRRAERVSNFLGHDLFSPVVDERNHVPSLTVQSLLAQAAARIPRKLADDPGVAAQLHATLGNALADLQDFRAAFAETQRAADLARSILDIDPRAATTAIATIGTGSSSRPMGDYPWQRALQLAAQVHGAGSAEEVGVLAGLSVVEQRMGALRQSQERLQHYRERHPRLPPERQYWLDSLLADALGRQGLFLEAAPVLARALDPAALAAAGRPESGFQRATQVLGEAYLGHADRVRRLAPAAEAAMLRHVQPGHPDHLFVQAFNGLAYAEIGDRLAALTATATALEGLAGNPDLLQDNGYFLEIFRARVLALAGQPAAAAALFAQAYGHVPDWVPKTEAWRFLAVCWGGLAALDAGDPDDARARFAEAHRLRPAVLAQLTPHSEAEGAFAELAARFAARDGEPERARREWVAVAETRARCRGQNHPLSLAARAIASGAAPLP</sequence>
<dbReference type="GO" id="GO:0006355">
    <property type="term" value="P:regulation of DNA-templated transcription"/>
    <property type="evidence" value="ECO:0007669"/>
    <property type="project" value="InterPro"/>
</dbReference>
<evidence type="ECO:0000256" key="1">
    <source>
        <dbReference type="ARBA" id="ARBA00022679"/>
    </source>
</evidence>
<evidence type="ECO:0000259" key="8">
    <source>
        <dbReference type="PROSITE" id="PS51755"/>
    </source>
</evidence>
<dbReference type="PROSITE" id="PS51755">
    <property type="entry name" value="OMPR_PHOB"/>
    <property type="match status" value="1"/>
</dbReference>
<dbReference type="Gene3D" id="1.25.40.10">
    <property type="entry name" value="Tetratricopeptide repeat domain"/>
    <property type="match status" value="1"/>
</dbReference>
<dbReference type="PROSITE" id="PS00108">
    <property type="entry name" value="PROTEIN_KINASE_ST"/>
    <property type="match status" value="1"/>
</dbReference>
<dbReference type="GO" id="GO:0004674">
    <property type="term" value="F:protein serine/threonine kinase activity"/>
    <property type="evidence" value="ECO:0007669"/>
    <property type="project" value="TreeGrafter"/>
</dbReference>
<proteinExistence type="predicted"/>
<dbReference type="InterPro" id="IPR016032">
    <property type="entry name" value="Sig_transdc_resp-reg_C-effctor"/>
</dbReference>
<evidence type="ECO:0000313" key="10">
    <source>
        <dbReference type="Proteomes" id="UP000282106"/>
    </source>
</evidence>
<keyword evidence="4" id="KW-0067">ATP-binding</keyword>
<evidence type="ECO:0000256" key="3">
    <source>
        <dbReference type="ARBA" id="ARBA00022777"/>
    </source>
</evidence>
<dbReference type="Pfam" id="PF00486">
    <property type="entry name" value="Trans_reg_C"/>
    <property type="match status" value="1"/>
</dbReference>
<dbReference type="Gene3D" id="1.10.10.10">
    <property type="entry name" value="Winged helix-like DNA-binding domain superfamily/Winged helix DNA-binding domain"/>
    <property type="match status" value="1"/>
</dbReference>
<dbReference type="SMART" id="SM00862">
    <property type="entry name" value="Trans_reg_C"/>
    <property type="match status" value="1"/>
</dbReference>
<comment type="caution">
    <text evidence="9">The sequence shown here is derived from an EMBL/GenBank/DDBJ whole genome shotgun (WGS) entry which is preliminary data.</text>
</comment>
<dbReference type="Gene3D" id="1.10.510.10">
    <property type="entry name" value="Transferase(Phosphotransferase) domain 1"/>
    <property type="match status" value="1"/>
</dbReference>
<dbReference type="EMBL" id="RJVO01000001">
    <property type="protein sequence ID" value="ROH93657.1"/>
    <property type="molecule type" value="Genomic_DNA"/>
</dbReference>